<evidence type="ECO:0000313" key="3">
    <source>
        <dbReference type="Proteomes" id="UP000298471"/>
    </source>
</evidence>
<dbReference type="EMBL" id="SRMB01000001">
    <property type="protein sequence ID" value="TGE28793.1"/>
    <property type="molecule type" value="Genomic_DNA"/>
</dbReference>
<keyword evidence="3" id="KW-1185">Reference proteome</keyword>
<dbReference type="RefSeq" id="WP_135392600.1">
    <property type="nucleotide sequence ID" value="NZ_SRMB01000001.1"/>
</dbReference>
<name>A0A4Z0QHR8_9BACT</name>
<proteinExistence type="predicted"/>
<organism evidence="2 3">
    <name type="scientific">Hymenobacter metallicola</name>
    <dbReference type="NCBI Taxonomy" id="2563114"/>
    <lineage>
        <taxon>Bacteria</taxon>
        <taxon>Pseudomonadati</taxon>
        <taxon>Bacteroidota</taxon>
        <taxon>Cytophagia</taxon>
        <taxon>Cytophagales</taxon>
        <taxon>Hymenobacteraceae</taxon>
        <taxon>Hymenobacter</taxon>
    </lineage>
</organism>
<evidence type="ECO:0000313" key="2">
    <source>
        <dbReference type="EMBL" id="TGE28793.1"/>
    </source>
</evidence>
<accession>A0A4Z0QHR8</accession>
<reference evidence="2 3" key="1">
    <citation type="submission" date="2019-04" db="EMBL/GenBank/DDBJ databases">
        <authorList>
            <person name="Feng G."/>
            <person name="Zhang J."/>
            <person name="Zhu H."/>
        </authorList>
    </citation>
    <scope>NUCLEOTIDE SEQUENCE [LARGE SCALE GENOMIC DNA]</scope>
    <source>
        <strain evidence="2 3">9PBR-1</strain>
    </source>
</reference>
<dbReference type="AlphaFoldDB" id="A0A4Z0QHR8"/>
<protein>
    <submittedName>
        <fullName evidence="2">Uncharacterized protein</fullName>
    </submittedName>
</protein>
<feature type="region of interest" description="Disordered" evidence="1">
    <location>
        <begin position="42"/>
        <end position="65"/>
    </location>
</feature>
<comment type="caution">
    <text evidence="2">The sequence shown here is derived from an EMBL/GenBank/DDBJ whole genome shotgun (WGS) entry which is preliminary data.</text>
</comment>
<dbReference type="Proteomes" id="UP000298471">
    <property type="component" value="Unassembled WGS sequence"/>
</dbReference>
<feature type="region of interest" description="Disordered" evidence="1">
    <location>
        <begin position="1"/>
        <end position="22"/>
    </location>
</feature>
<sequence>MNSSPNDPDVPAENQPESLEESVMASLNMFDPATAIYELERLDEDADELRPATAPPAPDETKPGV</sequence>
<evidence type="ECO:0000256" key="1">
    <source>
        <dbReference type="SAM" id="MobiDB-lite"/>
    </source>
</evidence>
<gene>
    <name evidence="2" type="ORF">E5K02_04850</name>
</gene>